<dbReference type="InterPro" id="IPR044855">
    <property type="entry name" value="CoA-Trfase_III_dom3_sf"/>
</dbReference>
<dbReference type="GO" id="GO:0016705">
    <property type="term" value="F:oxidoreductase activity, acting on paired donors, with incorporation or reduction of molecular oxygen"/>
    <property type="evidence" value="ECO:0007669"/>
    <property type="project" value="InterPro"/>
</dbReference>
<dbReference type="SUPFAM" id="SSF51679">
    <property type="entry name" value="Bacterial luciferase-like"/>
    <property type="match status" value="1"/>
</dbReference>
<dbReference type="EMBL" id="CAJNIZ010042748">
    <property type="protein sequence ID" value="CAE7635307.1"/>
    <property type="molecule type" value="Genomic_DNA"/>
</dbReference>
<dbReference type="InterPro" id="IPR019952">
    <property type="entry name" value="F420_OxRdatse_Rv1855c_pred"/>
</dbReference>
<evidence type="ECO:0000256" key="2">
    <source>
        <dbReference type="ARBA" id="ARBA00022679"/>
    </source>
</evidence>
<dbReference type="InterPro" id="IPR023606">
    <property type="entry name" value="CoA-Trfase_III_dom_1_sf"/>
</dbReference>
<comment type="similarity">
    <text evidence="1">Belongs to the CoA-transferase III family.</text>
</comment>
<sequence length="675" mass="74103">MEHLLEDITVIDAATYLAGPGAATILADFGANVIKIEPPGGDGYRSLVGAYPVPYHWLLTSRNKRSLAMDLRSDAGQALMHDLVAKADVLTTNFMRPQLEKYQLTYETLKKVNPRLIFAHISGYGLKGPDADRRAFDVTGWWARSGLMEFIREPDQTPLPMAPGMGDHCTATALFGAVMTGLYRRERTGEGSFVSTSLAANGVWANGMALQGVIAGNNIGTYRQAKGWPNPFSDVYRCSDGDYVVLAVINTAREYPALAGALGCSHWLQDERFASVGSVMKNRPDFHLAMAEAFSKFSFAEVSKLLETAGVTFSRVTPMGDIIEDEQMRANDIVVETDDEGEGYPLTINSPITVAESPKRKPRRAPDVGADSLAVLREVGIEEERIQALLANEDLSMEELKRLWQIGDTNGFHWVSVWDHFYANPLKDRENPCFEGVAAMAGLAASTSNVRVGCLVFCALFRNPGVLAKAGVTIDHLSGGRADVGIGAGWFEEEFRDFGYGFPPLGQRFDQLEEALEIITALWRGESVDFKGKYYTMSEAVCAPKPLGLRLWIGGRGKQRTVALAAKYADGFNMPYVSPEIAADRLSRLQQACEKIGRDPAEIDTSVNLGFYMNSDRQPDIDPNGSLTGSAQQAVDLIGRFQDVGIQGINIAFRPPVDWDNLQVYIEEVMPHFAR</sequence>
<dbReference type="Pfam" id="PF02515">
    <property type="entry name" value="CoA_transf_3"/>
    <property type="match status" value="1"/>
</dbReference>
<dbReference type="PANTHER" id="PTHR48207">
    <property type="entry name" value="SUCCINATE--HYDROXYMETHYLGLUTARATE COA-TRANSFERASE"/>
    <property type="match status" value="1"/>
</dbReference>
<dbReference type="InterPro" id="IPR050483">
    <property type="entry name" value="CoA-transferase_III_domain"/>
</dbReference>
<evidence type="ECO:0000313" key="5">
    <source>
        <dbReference type="Proteomes" id="UP000649617"/>
    </source>
</evidence>
<comment type="caution">
    <text evidence="4">The sequence shown here is derived from an EMBL/GenBank/DDBJ whole genome shotgun (WGS) entry which is preliminary data.</text>
</comment>
<dbReference type="InterPro" id="IPR011251">
    <property type="entry name" value="Luciferase-like_dom"/>
</dbReference>
<protein>
    <submittedName>
        <fullName evidence="4">FldA protein</fullName>
    </submittedName>
</protein>
<name>A0A812VGX4_SYMPI</name>
<dbReference type="InterPro" id="IPR036661">
    <property type="entry name" value="Luciferase-like_sf"/>
</dbReference>
<feature type="domain" description="Luciferase-like" evidence="3">
    <location>
        <begin position="396"/>
        <end position="618"/>
    </location>
</feature>
<dbReference type="AlphaFoldDB" id="A0A812VGX4"/>
<evidence type="ECO:0000313" key="4">
    <source>
        <dbReference type="EMBL" id="CAE7635307.1"/>
    </source>
</evidence>
<dbReference type="NCBIfam" id="TIGR03560">
    <property type="entry name" value="F420_Rv1855c"/>
    <property type="match status" value="1"/>
</dbReference>
<dbReference type="PANTHER" id="PTHR48207:SF3">
    <property type="entry name" value="SUCCINATE--HYDROXYMETHYLGLUTARATE COA-TRANSFERASE"/>
    <property type="match status" value="1"/>
</dbReference>
<accession>A0A812VGX4</accession>
<evidence type="ECO:0000259" key="3">
    <source>
        <dbReference type="Pfam" id="PF00296"/>
    </source>
</evidence>
<dbReference type="InterPro" id="IPR003673">
    <property type="entry name" value="CoA-Trfase_fam_III"/>
</dbReference>
<organism evidence="4 5">
    <name type="scientific">Symbiodinium pilosum</name>
    <name type="common">Dinoflagellate</name>
    <dbReference type="NCBI Taxonomy" id="2952"/>
    <lineage>
        <taxon>Eukaryota</taxon>
        <taxon>Sar</taxon>
        <taxon>Alveolata</taxon>
        <taxon>Dinophyceae</taxon>
        <taxon>Suessiales</taxon>
        <taxon>Symbiodiniaceae</taxon>
        <taxon>Symbiodinium</taxon>
    </lineage>
</organism>
<dbReference type="Gene3D" id="3.30.1540.10">
    <property type="entry name" value="formyl-coa transferase, domain 3"/>
    <property type="match status" value="1"/>
</dbReference>
<keyword evidence="2" id="KW-0808">Transferase</keyword>
<dbReference type="Proteomes" id="UP000649617">
    <property type="component" value="Unassembled WGS sequence"/>
</dbReference>
<keyword evidence="5" id="KW-1185">Reference proteome</keyword>
<dbReference type="Gene3D" id="3.40.50.10540">
    <property type="entry name" value="Crotonobetainyl-coa:carnitine coa-transferase, domain 1"/>
    <property type="match status" value="1"/>
</dbReference>
<dbReference type="OrthoDB" id="421515at2759"/>
<evidence type="ECO:0000256" key="1">
    <source>
        <dbReference type="ARBA" id="ARBA00008383"/>
    </source>
</evidence>
<gene>
    <name evidence="4" type="primary">fldA</name>
    <name evidence="4" type="ORF">SPIL2461_LOCUS16727</name>
</gene>
<dbReference type="Gene3D" id="3.20.20.30">
    <property type="entry name" value="Luciferase-like domain"/>
    <property type="match status" value="1"/>
</dbReference>
<proteinExistence type="inferred from homology"/>
<dbReference type="Pfam" id="PF00296">
    <property type="entry name" value="Bac_luciferase"/>
    <property type="match status" value="1"/>
</dbReference>
<dbReference type="SUPFAM" id="SSF89796">
    <property type="entry name" value="CoA-transferase family III (CaiB/BaiF)"/>
    <property type="match status" value="1"/>
</dbReference>
<reference evidence="4" key="1">
    <citation type="submission" date="2021-02" db="EMBL/GenBank/DDBJ databases">
        <authorList>
            <person name="Dougan E. K."/>
            <person name="Rhodes N."/>
            <person name="Thang M."/>
            <person name="Chan C."/>
        </authorList>
    </citation>
    <scope>NUCLEOTIDE SEQUENCE</scope>
</reference>
<dbReference type="GO" id="GO:0008410">
    <property type="term" value="F:CoA-transferase activity"/>
    <property type="evidence" value="ECO:0007669"/>
    <property type="project" value="TreeGrafter"/>
</dbReference>